<evidence type="ECO:0000313" key="2">
    <source>
        <dbReference type="Proteomes" id="UP000624325"/>
    </source>
</evidence>
<evidence type="ECO:0000313" key="1">
    <source>
        <dbReference type="EMBL" id="GIF55282.1"/>
    </source>
</evidence>
<reference evidence="1 2" key="1">
    <citation type="submission" date="2021-01" db="EMBL/GenBank/DDBJ databases">
        <title>Whole genome shotgun sequence of Asanoa iriomotensis NBRC 100142.</title>
        <authorList>
            <person name="Komaki H."/>
            <person name="Tamura T."/>
        </authorList>
    </citation>
    <scope>NUCLEOTIDE SEQUENCE [LARGE SCALE GENOMIC DNA]</scope>
    <source>
        <strain evidence="1 2">NBRC 100142</strain>
    </source>
</reference>
<name>A0ABQ4BXP3_9ACTN</name>
<accession>A0ABQ4BXP3</accession>
<dbReference type="Proteomes" id="UP000624325">
    <property type="component" value="Unassembled WGS sequence"/>
</dbReference>
<proteinExistence type="predicted"/>
<protein>
    <submittedName>
        <fullName evidence="1">Uncharacterized protein</fullName>
    </submittedName>
</protein>
<gene>
    <name evidence="1" type="ORF">Air01nite_13770</name>
</gene>
<keyword evidence="2" id="KW-1185">Reference proteome</keyword>
<dbReference type="EMBL" id="BONC01000006">
    <property type="protein sequence ID" value="GIF55282.1"/>
    <property type="molecule type" value="Genomic_DNA"/>
</dbReference>
<dbReference type="RefSeq" id="WP_203701078.1">
    <property type="nucleotide sequence ID" value="NZ_BAAALU010000012.1"/>
</dbReference>
<sequence>MDWLEQRRRAVDAHARAQRDQRAREADEAKELIDAFVADAAARGIAPTALTAPADRGRTRYRTGLRGWYLDRHDRLAVDTEGRFYVLTTRNSLRARFTGVTIQPRPAPLRVGEGGRDGDSIPLRDLLQRRLDAARSS</sequence>
<comment type="caution">
    <text evidence="1">The sequence shown here is derived from an EMBL/GenBank/DDBJ whole genome shotgun (WGS) entry which is preliminary data.</text>
</comment>
<organism evidence="1 2">
    <name type="scientific">Asanoa iriomotensis</name>
    <dbReference type="NCBI Taxonomy" id="234613"/>
    <lineage>
        <taxon>Bacteria</taxon>
        <taxon>Bacillati</taxon>
        <taxon>Actinomycetota</taxon>
        <taxon>Actinomycetes</taxon>
        <taxon>Micromonosporales</taxon>
        <taxon>Micromonosporaceae</taxon>
        <taxon>Asanoa</taxon>
    </lineage>
</organism>